<keyword evidence="3" id="KW-1185">Reference proteome</keyword>
<dbReference type="AlphaFoldDB" id="A0A2N5UUK4"/>
<accession>A0A2N5UUK4</accession>
<evidence type="ECO:0000313" key="2">
    <source>
        <dbReference type="EMBL" id="PLW41414.1"/>
    </source>
</evidence>
<keyword evidence="1" id="KW-0732">Signal</keyword>
<evidence type="ECO:0000313" key="3">
    <source>
        <dbReference type="Proteomes" id="UP000235388"/>
    </source>
</evidence>
<evidence type="ECO:0008006" key="4">
    <source>
        <dbReference type="Google" id="ProtNLM"/>
    </source>
</evidence>
<name>A0A2N5UUK4_9BASI</name>
<sequence>MRMLGFRFPLGLYIFMWLPAAARTVLGHPGYTAQERSQQPILTSFTSKSLDQSPTHAEFRQAQTKKNHEVFQFRFDLVRDAAAGGSDGDIHRKPSGNAVP</sequence>
<feature type="signal peptide" evidence="1">
    <location>
        <begin position="1"/>
        <end position="27"/>
    </location>
</feature>
<reference evidence="2 3" key="1">
    <citation type="submission" date="2017-11" db="EMBL/GenBank/DDBJ databases">
        <title>De novo assembly and phasing of dikaryotic genomes from two isolates of Puccinia coronata f. sp. avenae, the causal agent of oat crown rust.</title>
        <authorList>
            <person name="Miller M.E."/>
            <person name="Zhang Y."/>
            <person name="Omidvar V."/>
            <person name="Sperschneider J."/>
            <person name="Schwessinger B."/>
            <person name="Raley C."/>
            <person name="Palmer J.M."/>
            <person name="Garnica D."/>
            <person name="Upadhyaya N."/>
            <person name="Rathjen J."/>
            <person name="Taylor J.M."/>
            <person name="Park R.F."/>
            <person name="Dodds P.N."/>
            <person name="Hirsch C.D."/>
            <person name="Kianian S.F."/>
            <person name="Figueroa M."/>
        </authorList>
    </citation>
    <scope>NUCLEOTIDE SEQUENCE [LARGE SCALE GENOMIC DNA]</scope>
    <source>
        <strain evidence="2">12NC29</strain>
    </source>
</reference>
<comment type="caution">
    <text evidence="2">The sequence shown here is derived from an EMBL/GenBank/DDBJ whole genome shotgun (WGS) entry which is preliminary data.</text>
</comment>
<protein>
    <recommendedName>
        <fullName evidence="4">Secreted protein</fullName>
    </recommendedName>
</protein>
<gene>
    <name evidence="2" type="ORF">PCANC_12039</name>
</gene>
<proteinExistence type="predicted"/>
<dbReference type="Proteomes" id="UP000235388">
    <property type="component" value="Unassembled WGS sequence"/>
</dbReference>
<organism evidence="2 3">
    <name type="scientific">Puccinia coronata f. sp. avenae</name>
    <dbReference type="NCBI Taxonomy" id="200324"/>
    <lineage>
        <taxon>Eukaryota</taxon>
        <taxon>Fungi</taxon>
        <taxon>Dikarya</taxon>
        <taxon>Basidiomycota</taxon>
        <taxon>Pucciniomycotina</taxon>
        <taxon>Pucciniomycetes</taxon>
        <taxon>Pucciniales</taxon>
        <taxon>Pucciniaceae</taxon>
        <taxon>Puccinia</taxon>
    </lineage>
</organism>
<dbReference type="EMBL" id="PGCJ01000169">
    <property type="protein sequence ID" value="PLW41414.1"/>
    <property type="molecule type" value="Genomic_DNA"/>
</dbReference>
<feature type="chain" id="PRO_5014872496" description="Secreted protein" evidence="1">
    <location>
        <begin position="28"/>
        <end position="100"/>
    </location>
</feature>
<evidence type="ECO:0000256" key="1">
    <source>
        <dbReference type="SAM" id="SignalP"/>
    </source>
</evidence>